<dbReference type="Proteomes" id="UP001221142">
    <property type="component" value="Unassembled WGS sequence"/>
</dbReference>
<feature type="region of interest" description="Disordered" evidence="1">
    <location>
        <begin position="80"/>
        <end position="114"/>
    </location>
</feature>
<reference evidence="2" key="1">
    <citation type="submission" date="2023-03" db="EMBL/GenBank/DDBJ databases">
        <title>Massive genome expansion in bonnet fungi (Mycena s.s.) driven by repeated elements and novel gene families across ecological guilds.</title>
        <authorList>
            <consortium name="Lawrence Berkeley National Laboratory"/>
            <person name="Harder C.B."/>
            <person name="Miyauchi S."/>
            <person name="Viragh M."/>
            <person name="Kuo A."/>
            <person name="Thoen E."/>
            <person name="Andreopoulos B."/>
            <person name="Lu D."/>
            <person name="Skrede I."/>
            <person name="Drula E."/>
            <person name="Henrissat B."/>
            <person name="Morin E."/>
            <person name="Kohler A."/>
            <person name="Barry K."/>
            <person name="LaButti K."/>
            <person name="Morin E."/>
            <person name="Salamov A."/>
            <person name="Lipzen A."/>
            <person name="Mereny Z."/>
            <person name="Hegedus B."/>
            <person name="Baldrian P."/>
            <person name="Stursova M."/>
            <person name="Weitz H."/>
            <person name="Taylor A."/>
            <person name="Grigoriev I.V."/>
            <person name="Nagy L.G."/>
            <person name="Martin F."/>
            <person name="Kauserud H."/>
        </authorList>
    </citation>
    <scope>NUCLEOTIDE SEQUENCE</scope>
    <source>
        <strain evidence="2">9284</strain>
    </source>
</reference>
<protein>
    <submittedName>
        <fullName evidence="2">Uncharacterized protein</fullName>
    </submittedName>
</protein>
<gene>
    <name evidence="2" type="ORF">FB45DRAFT_1029485</name>
</gene>
<feature type="region of interest" description="Disordered" evidence="1">
    <location>
        <begin position="1"/>
        <end position="39"/>
    </location>
</feature>
<evidence type="ECO:0000256" key="1">
    <source>
        <dbReference type="SAM" id="MobiDB-lite"/>
    </source>
</evidence>
<dbReference type="AlphaFoldDB" id="A0AAD7BQ22"/>
<proteinExistence type="predicted"/>
<keyword evidence="3" id="KW-1185">Reference proteome</keyword>
<organism evidence="2 3">
    <name type="scientific">Roridomyces roridus</name>
    <dbReference type="NCBI Taxonomy" id="1738132"/>
    <lineage>
        <taxon>Eukaryota</taxon>
        <taxon>Fungi</taxon>
        <taxon>Dikarya</taxon>
        <taxon>Basidiomycota</taxon>
        <taxon>Agaricomycotina</taxon>
        <taxon>Agaricomycetes</taxon>
        <taxon>Agaricomycetidae</taxon>
        <taxon>Agaricales</taxon>
        <taxon>Marasmiineae</taxon>
        <taxon>Mycenaceae</taxon>
        <taxon>Roridomyces</taxon>
    </lineage>
</organism>
<comment type="caution">
    <text evidence="2">The sequence shown here is derived from an EMBL/GenBank/DDBJ whole genome shotgun (WGS) entry which is preliminary data.</text>
</comment>
<accession>A0AAD7BQ22</accession>
<name>A0AAD7BQ22_9AGAR</name>
<feature type="compositionally biased region" description="Polar residues" evidence="1">
    <location>
        <begin position="1"/>
        <end position="11"/>
    </location>
</feature>
<evidence type="ECO:0000313" key="3">
    <source>
        <dbReference type="Proteomes" id="UP001221142"/>
    </source>
</evidence>
<sequence>MPFEPTNSFSSRFPEEEDDNYSPPLPTRPGSPSWTIGESLQHLHLQAPQRPRTPGPSRTQSSFVRPTYSPLRHANTSHRLPLVQNPHPHQLPQSDWWHLPPTGGRPARRVGRPPSYQSLSFRSVQFDPDPQHLSRGQRNLSGVSMELALQRCAHMSNGDEKLRYLLPFTPTWKPILRIQWPGYDEMDLTRNEFRSLSVDLPLILDPEMRMKDLAQQLAQYYYNFATNELYAETVSGPPYHLGLIPLGAARAPNTVNFNRLRMVKLWSNDSLFWTLEVVIVHDYVANGV</sequence>
<dbReference type="EMBL" id="JARKIF010000011">
    <property type="protein sequence ID" value="KAJ7627129.1"/>
    <property type="molecule type" value="Genomic_DNA"/>
</dbReference>
<evidence type="ECO:0000313" key="2">
    <source>
        <dbReference type="EMBL" id="KAJ7627129.1"/>
    </source>
</evidence>